<dbReference type="Proteomes" id="UP000662754">
    <property type="component" value="Segment"/>
</dbReference>
<organism evidence="1 2">
    <name type="scientific">Synechococcus phage S-H9-2</name>
    <dbReference type="NCBI Taxonomy" id="2783669"/>
    <lineage>
        <taxon>Viruses</taxon>
        <taxon>Duplodnaviria</taxon>
        <taxon>Heunggongvirae</taxon>
        <taxon>Uroviricota</taxon>
        <taxon>Caudoviricetes</taxon>
        <taxon>Pantevenvirales</taxon>
        <taxon>Kyanoviridae</taxon>
        <taxon>Yushanluvirus</taxon>
        <taxon>Yushanluvirus satich</taxon>
    </lineage>
</organism>
<evidence type="ECO:0000313" key="1">
    <source>
        <dbReference type="EMBL" id="QPB08280.1"/>
    </source>
</evidence>
<name>A0A873WAV8_9CAUD</name>
<proteinExistence type="predicted"/>
<accession>A0A873WAV8</accession>
<dbReference type="GeneID" id="77945435"/>
<evidence type="ECO:0000313" key="2">
    <source>
        <dbReference type="Proteomes" id="UP000662754"/>
    </source>
</evidence>
<keyword evidence="2" id="KW-1185">Reference proteome</keyword>
<sequence length="37" mass="4263">MASYMQQLAREAAYRKAVREGRVATSQSGNWHISDRH</sequence>
<reference evidence="1" key="1">
    <citation type="submission" date="2020-10" db="EMBL/GenBank/DDBJ databases">
        <title>The Isolation and Genome Sequence of a Novel Cyanophage S-H9-2 from the Yellow Sea, China.</title>
        <authorList>
            <person name="Jiang T."/>
            <person name="Luo L."/>
        </authorList>
    </citation>
    <scope>NUCLEOTIDE SEQUENCE</scope>
</reference>
<dbReference type="KEGG" id="vg:77945435"/>
<dbReference type="RefSeq" id="YP_010669265.1">
    <property type="nucleotide sequence ID" value="NC_070960.1"/>
</dbReference>
<dbReference type="EMBL" id="MW147367">
    <property type="protein sequence ID" value="QPB08280.1"/>
    <property type="molecule type" value="Genomic_DNA"/>
</dbReference>
<protein>
    <submittedName>
        <fullName evidence="1">Uncharacterized protein</fullName>
    </submittedName>
</protein>